<feature type="chain" id="PRO_5019063828" evidence="1">
    <location>
        <begin position="22"/>
        <end position="141"/>
    </location>
</feature>
<keyword evidence="1" id="KW-0732">Signal</keyword>
<protein>
    <submittedName>
        <fullName evidence="2">Uncharacterized protein</fullName>
    </submittedName>
</protein>
<sequence>MRSTIAITAILVAASAAPALAIPIAPASGSEAVDWKQVGSVAGDLGKALFHILREEDPILARAFEAELVARADGSQALNWKSIGDDFKDFGEGVISRAEPSSEAIDWNTVGKIAGDVGRVAMHVLREEELLARGLAWDELD</sequence>
<gene>
    <name evidence="2" type="ORF">SCP_0311860</name>
</gene>
<evidence type="ECO:0000313" key="3">
    <source>
        <dbReference type="Proteomes" id="UP000287166"/>
    </source>
</evidence>
<reference evidence="2 3" key="1">
    <citation type="journal article" date="2018" name="Sci. Rep.">
        <title>Genome sequence of the cauliflower mushroom Sparassis crispa (Hanabiratake) and its association with beneficial usage.</title>
        <authorList>
            <person name="Kiyama R."/>
            <person name="Furutani Y."/>
            <person name="Kawaguchi K."/>
            <person name="Nakanishi T."/>
        </authorList>
    </citation>
    <scope>NUCLEOTIDE SEQUENCE [LARGE SCALE GENOMIC DNA]</scope>
</reference>
<dbReference type="STRING" id="139825.A0A401GGZ7"/>
<evidence type="ECO:0000256" key="1">
    <source>
        <dbReference type="SAM" id="SignalP"/>
    </source>
</evidence>
<dbReference type="AlphaFoldDB" id="A0A401GGZ7"/>
<dbReference type="Proteomes" id="UP000287166">
    <property type="component" value="Unassembled WGS sequence"/>
</dbReference>
<name>A0A401GGZ7_9APHY</name>
<evidence type="ECO:0000313" key="2">
    <source>
        <dbReference type="EMBL" id="GBE81457.1"/>
    </source>
</evidence>
<feature type="signal peptide" evidence="1">
    <location>
        <begin position="1"/>
        <end position="21"/>
    </location>
</feature>
<keyword evidence="3" id="KW-1185">Reference proteome</keyword>
<dbReference type="EMBL" id="BFAD01000003">
    <property type="protein sequence ID" value="GBE81457.1"/>
    <property type="molecule type" value="Genomic_DNA"/>
</dbReference>
<dbReference type="RefSeq" id="XP_027612370.1">
    <property type="nucleotide sequence ID" value="XM_027756569.1"/>
</dbReference>
<comment type="caution">
    <text evidence="2">The sequence shown here is derived from an EMBL/GenBank/DDBJ whole genome shotgun (WGS) entry which is preliminary data.</text>
</comment>
<organism evidence="2 3">
    <name type="scientific">Sparassis crispa</name>
    <dbReference type="NCBI Taxonomy" id="139825"/>
    <lineage>
        <taxon>Eukaryota</taxon>
        <taxon>Fungi</taxon>
        <taxon>Dikarya</taxon>
        <taxon>Basidiomycota</taxon>
        <taxon>Agaricomycotina</taxon>
        <taxon>Agaricomycetes</taxon>
        <taxon>Polyporales</taxon>
        <taxon>Sparassidaceae</taxon>
        <taxon>Sparassis</taxon>
    </lineage>
</organism>
<dbReference type="GeneID" id="38778374"/>
<dbReference type="InParanoid" id="A0A401GGZ7"/>
<accession>A0A401GGZ7</accession>
<proteinExistence type="predicted"/>